<comment type="caution">
    <text evidence="1">The sequence shown here is derived from an EMBL/GenBank/DDBJ whole genome shotgun (WGS) entry which is preliminary data.</text>
</comment>
<accession>A0ACC2TYI7</accession>
<organism evidence="1 2">
    <name type="scientific">Entomophthora muscae</name>
    <dbReference type="NCBI Taxonomy" id="34485"/>
    <lineage>
        <taxon>Eukaryota</taxon>
        <taxon>Fungi</taxon>
        <taxon>Fungi incertae sedis</taxon>
        <taxon>Zoopagomycota</taxon>
        <taxon>Entomophthoromycotina</taxon>
        <taxon>Entomophthoromycetes</taxon>
        <taxon>Entomophthorales</taxon>
        <taxon>Entomophthoraceae</taxon>
        <taxon>Entomophthora</taxon>
    </lineage>
</organism>
<evidence type="ECO:0000313" key="1">
    <source>
        <dbReference type="EMBL" id="KAJ9079531.1"/>
    </source>
</evidence>
<dbReference type="EMBL" id="QTSX02001710">
    <property type="protein sequence ID" value="KAJ9079531.1"/>
    <property type="molecule type" value="Genomic_DNA"/>
</dbReference>
<keyword evidence="2" id="KW-1185">Reference proteome</keyword>
<sequence>MNFMSFCCGTTIDDTASISERPLMRNAVNNAPTRSPTKSSSVRRTKRSFSLAIDHLNPFATPVQCTVSAKAPYPSRKDLVNSFVDYDEELPASAKNRHLQFRQGDAICVLGQYNDMLIGYLENDSQKTLGFFAPHLVYVDLASINQIEPPSKLTSIITNPQAAYSSRVMNTLPPIASR</sequence>
<evidence type="ECO:0000313" key="2">
    <source>
        <dbReference type="Proteomes" id="UP001165960"/>
    </source>
</evidence>
<proteinExistence type="predicted"/>
<protein>
    <submittedName>
        <fullName evidence="1">Uncharacterized protein</fullName>
    </submittedName>
</protein>
<dbReference type="Proteomes" id="UP001165960">
    <property type="component" value="Unassembled WGS sequence"/>
</dbReference>
<reference evidence="1" key="1">
    <citation type="submission" date="2022-04" db="EMBL/GenBank/DDBJ databases">
        <title>Genome of the entomopathogenic fungus Entomophthora muscae.</title>
        <authorList>
            <person name="Elya C."/>
            <person name="Lovett B.R."/>
            <person name="Lee E."/>
            <person name="Macias A.M."/>
            <person name="Hajek A.E."/>
            <person name="De Bivort B.L."/>
            <person name="Kasson M.T."/>
            <person name="De Fine Licht H.H."/>
            <person name="Stajich J.E."/>
        </authorList>
    </citation>
    <scope>NUCLEOTIDE SEQUENCE</scope>
    <source>
        <strain evidence="1">Berkeley</strain>
    </source>
</reference>
<gene>
    <name evidence="1" type="ORF">DSO57_1034584</name>
</gene>
<name>A0ACC2TYI7_9FUNG</name>